<keyword evidence="23" id="KW-1185">Reference proteome</keyword>
<feature type="compositionally biased region" description="Polar residues" evidence="18">
    <location>
        <begin position="1480"/>
        <end position="1501"/>
    </location>
</feature>
<keyword evidence="11" id="KW-0560">Oxidoreductase</keyword>
<dbReference type="Gene3D" id="2.10.110.10">
    <property type="entry name" value="Cysteine Rich Protein"/>
    <property type="match status" value="1"/>
</dbReference>
<feature type="region of interest" description="Disordered" evidence="18">
    <location>
        <begin position="1001"/>
        <end position="1068"/>
    </location>
</feature>
<dbReference type="InterPro" id="IPR001781">
    <property type="entry name" value="Znf_LIM"/>
</dbReference>
<feature type="compositionally biased region" description="Polar residues" evidence="18">
    <location>
        <begin position="2144"/>
        <end position="2156"/>
    </location>
</feature>
<feature type="domain" description="LIM zinc-binding" evidence="20">
    <location>
        <begin position="773"/>
        <end position="839"/>
    </location>
</feature>
<feature type="compositionally biased region" description="Basic and acidic residues" evidence="18">
    <location>
        <begin position="1133"/>
        <end position="1159"/>
    </location>
</feature>
<dbReference type="Pfam" id="PF00307">
    <property type="entry name" value="CH"/>
    <property type="match status" value="1"/>
</dbReference>
<feature type="compositionally biased region" description="Basic and acidic residues" evidence="18">
    <location>
        <begin position="1896"/>
        <end position="1906"/>
    </location>
</feature>
<evidence type="ECO:0000256" key="17">
    <source>
        <dbReference type="SAM" id="Coils"/>
    </source>
</evidence>
<evidence type="ECO:0000256" key="11">
    <source>
        <dbReference type="ARBA" id="ARBA00023002"/>
    </source>
</evidence>
<feature type="coiled-coil region" evidence="17">
    <location>
        <begin position="2096"/>
        <end position="2130"/>
    </location>
</feature>
<keyword evidence="12" id="KW-0503">Monooxygenase</keyword>
<keyword evidence="8" id="KW-0274">FAD</keyword>
<dbReference type="GO" id="GO:0071949">
    <property type="term" value="F:FAD binding"/>
    <property type="evidence" value="ECO:0007669"/>
    <property type="project" value="InterPro"/>
</dbReference>
<evidence type="ECO:0000256" key="4">
    <source>
        <dbReference type="ARBA" id="ARBA00012709"/>
    </source>
</evidence>
<dbReference type="FunFam" id="3.50.50.60:FF:000004">
    <property type="entry name" value="protein-methionine sulfoxide oxidase MICAL2 isoform X1"/>
    <property type="match status" value="1"/>
</dbReference>
<dbReference type="PANTHER" id="PTHR23167:SF54">
    <property type="entry name" value="[F-ACTIN]-MONOOXYGENASE MICAL"/>
    <property type="match status" value="1"/>
</dbReference>
<dbReference type="PROSITE" id="PS51848">
    <property type="entry name" value="BMERB"/>
    <property type="match status" value="1"/>
</dbReference>
<feature type="compositionally biased region" description="Basic and acidic residues" evidence="18">
    <location>
        <begin position="1830"/>
        <end position="1840"/>
    </location>
</feature>
<dbReference type="SUPFAM" id="SSF57716">
    <property type="entry name" value="Glucocorticoid receptor-like (DNA-binding domain)"/>
    <property type="match status" value="1"/>
</dbReference>
<keyword evidence="14" id="KW-0009">Actin-binding</keyword>
<dbReference type="InterPro" id="IPR001715">
    <property type="entry name" value="CH_dom"/>
</dbReference>
<feature type="compositionally biased region" description="Basic residues" evidence="18">
    <location>
        <begin position="1879"/>
        <end position="1895"/>
    </location>
</feature>
<dbReference type="PRINTS" id="PR00420">
    <property type="entry name" value="RNGMNOXGNASE"/>
</dbReference>
<dbReference type="InterPro" id="IPR002938">
    <property type="entry name" value="FAD-bd"/>
</dbReference>
<evidence type="ECO:0000256" key="13">
    <source>
        <dbReference type="ARBA" id="ARBA00023038"/>
    </source>
</evidence>
<feature type="compositionally biased region" description="Acidic residues" evidence="18">
    <location>
        <begin position="1664"/>
        <end position="1673"/>
    </location>
</feature>
<feature type="compositionally biased region" description="Polar residues" evidence="18">
    <location>
        <begin position="1510"/>
        <end position="1532"/>
    </location>
</feature>
<keyword evidence="9 16" id="KW-0862">Zinc</keyword>
<gene>
    <name evidence="22" type="ORF">KP79_PYT06909</name>
</gene>
<accession>A0A210Q7K0</accession>
<feature type="coiled-coil region" evidence="17">
    <location>
        <begin position="1989"/>
        <end position="2024"/>
    </location>
</feature>
<evidence type="ECO:0000259" key="21">
    <source>
        <dbReference type="PROSITE" id="PS51848"/>
    </source>
</evidence>
<comment type="catalytic activity">
    <reaction evidence="15">
        <text>L-methionyl-[F-actin] + NADPH + O2 + H(+) = L-methionyl-(R)-S-oxide-[F-actin] + NADP(+) + H2O</text>
        <dbReference type="Rhea" id="RHEA:51308"/>
        <dbReference type="Rhea" id="RHEA-COMP:12953"/>
        <dbReference type="Rhea" id="RHEA-COMP:12956"/>
        <dbReference type="ChEBI" id="CHEBI:15377"/>
        <dbReference type="ChEBI" id="CHEBI:15378"/>
        <dbReference type="ChEBI" id="CHEBI:15379"/>
        <dbReference type="ChEBI" id="CHEBI:16044"/>
        <dbReference type="ChEBI" id="CHEBI:45764"/>
        <dbReference type="ChEBI" id="CHEBI:57783"/>
        <dbReference type="ChEBI" id="CHEBI:58349"/>
        <dbReference type="EC" id="1.14.13.225"/>
    </reaction>
</comment>
<feature type="compositionally biased region" description="Acidic residues" evidence="18">
    <location>
        <begin position="1010"/>
        <end position="1047"/>
    </location>
</feature>
<evidence type="ECO:0000256" key="7">
    <source>
        <dbReference type="ARBA" id="ARBA00022723"/>
    </source>
</evidence>
<evidence type="ECO:0000259" key="20">
    <source>
        <dbReference type="PROSITE" id="PS50023"/>
    </source>
</evidence>
<dbReference type="InterPro" id="IPR022735">
    <property type="entry name" value="bMERB_dom"/>
</dbReference>
<evidence type="ECO:0000256" key="12">
    <source>
        <dbReference type="ARBA" id="ARBA00023033"/>
    </source>
</evidence>
<feature type="region of interest" description="Disordered" evidence="18">
    <location>
        <begin position="1252"/>
        <end position="1640"/>
    </location>
</feature>
<feature type="compositionally biased region" description="Low complexity" evidence="18">
    <location>
        <begin position="1541"/>
        <end position="1562"/>
    </location>
</feature>
<evidence type="ECO:0000256" key="15">
    <source>
        <dbReference type="ARBA" id="ARBA00049522"/>
    </source>
</evidence>
<dbReference type="SMART" id="SM00033">
    <property type="entry name" value="CH"/>
    <property type="match status" value="1"/>
</dbReference>
<feature type="compositionally biased region" description="Polar residues" evidence="18">
    <location>
        <begin position="1385"/>
        <end position="1396"/>
    </location>
</feature>
<feature type="compositionally biased region" description="Acidic residues" evidence="18">
    <location>
        <begin position="1160"/>
        <end position="1185"/>
    </location>
</feature>
<keyword evidence="6" id="KW-0285">Flavoprotein</keyword>
<evidence type="ECO:0000259" key="19">
    <source>
        <dbReference type="PROSITE" id="PS50021"/>
    </source>
</evidence>
<protein>
    <recommendedName>
        <fullName evidence="4">F-actin monooxygenase</fullName>
        <ecNumber evidence="4">1.14.13.225</ecNumber>
    </recommendedName>
</protein>
<feature type="compositionally biased region" description="Acidic residues" evidence="18">
    <location>
        <begin position="916"/>
        <end position="925"/>
    </location>
</feature>
<dbReference type="InterPro" id="IPR036188">
    <property type="entry name" value="FAD/NAD-bd_sf"/>
</dbReference>
<feature type="compositionally biased region" description="Low complexity" evidence="18">
    <location>
        <begin position="1573"/>
        <end position="1588"/>
    </location>
</feature>
<evidence type="ECO:0000256" key="1">
    <source>
        <dbReference type="ARBA" id="ARBA00001974"/>
    </source>
</evidence>
<feature type="compositionally biased region" description="Basic residues" evidence="18">
    <location>
        <begin position="638"/>
        <end position="647"/>
    </location>
</feature>
<evidence type="ECO:0000256" key="18">
    <source>
        <dbReference type="SAM" id="MobiDB-lite"/>
    </source>
</evidence>
<dbReference type="SMART" id="SM01203">
    <property type="entry name" value="DUF3585"/>
    <property type="match status" value="1"/>
</dbReference>
<reference evidence="22 23" key="1">
    <citation type="journal article" date="2017" name="Nat. Ecol. Evol.">
        <title>Scallop genome provides insights into evolution of bilaterian karyotype and development.</title>
        <authorList>
            <person name="Wang S."/>
            <person name="Zhang J."/>
            <person name="Jiao W."/>
            <person name="Li J."/>
            <person name="Xun X."/>
            <person name="Sun Y."/>
            <person name="Guo X."/>
            <person name="Huan P."/>
            <person name="Dong B."/>
            <person name="Zhang L."/>
            <person name="Hu X."/>
            <person name="Sun X."/>
            <person name="Wang J."/>
            <person name="Zhao C."/>
            <person name="Wang Y."/>
            <person name="Wang D."/>
            <person name="Huang X."/>
            <person name="Wang R."/>
            <person name="Lv J."/>
            <person name="Li Y."/>
            <person name="Zhang Z."/>
            <person name="Liu B."/>
            <person name="Lu W."/>
            <person name="Hui Y."/>
            <person name="Liang J."/>
            <person name="Zhou Z."/>
            <person name="Hou R."/>
            <person name="Li X."/>
            <person name="Liu Y."/>
            <person name="Li H."/>
            <person name="Ning X."/>
            <person name="Lin Y."/>
            <person name="Zhao L."/>
            <person name="Xing Q."/>
            <person name="Dou J."/>
            <person name="Li Y."/>
            <person name="Mao J."/>
            <person name="Guo H."/>
            <person name="Dou H."/>
            <person name="Li T."/>
            <person name="Mu C."/>
            <person name="Jiang W."/>
            <person name="Fu Q."/>
            <person name="Fu X."/>
            <person name="Miao Y."/>
            <person name="Liu J."/>
            <person name="Yu Q."/>
            <person name="Li R."/>
            <person name="Liao H."/>
            <person name="Li X."/>
            <person name="Kong Y."/>
            <person name="Jiang Z."/>
            <person name="Chourrout D."/>
            <person name="Li R."/>
            <person name="Bao Z."/>
        </authorList>
    </citation>
    <scope>NUCLEOTIDE SEQUENCE [LARGE SCALE GENOMIC DNA]</scope>
    <source>
        <strain evidence="22 23">PY_sf001</strain>
    </source>
</reference>
<dbReference type="EMBL" id="NEDP02004694">
    <property type="protein sequence ID" value="OWF44716.1"/>
    <property type="molecule type" value="Genomic_DNA"/>
</dbReference>
<feature type="compositionally biased region" description="Basic and acidic residues" evidence="18">
    <location>
        <begin position="628"/>
        <end position="637"/>
    </location>
</feature>
<keyword evidence="17" id="KW-0175">Coiled coil</keyword>
<feature type="compositionally biased region" description="Acidic residues" evidence="18">
    <location>
        <begin position="1355"/>
        <end position="1364"/>
    </location>
</feature>
<evidence type="ECO:0000256" key="9">
    <source>
        <dbReference type="ARBA" id="ARBA00022833"/>
    </source>
</evidence>
<dbReference type="EC" id="1.14.13.225" evidence="4"/>
<evidence type="ECO:0000256" key="16">
    <source>
        <dbReference type="PROSITE-ProRule" id="PRU00125"/>
    </source>
</evidence>
<feature type="compositionally biased region" description="Basic and acidic residues" evidence="18">
    <location>
        <begin position="1589"/>
        <end position="1610"/>
    </location>
</feature>
<evidence type="ECO:0000256" key="10">
    <source>
        <dbReference type="ARBA" id="ARBA00022857"/>
    </source>
</evidence>
<dbReference type="OrthoDB" id="20799at2759"/>
<evidence type="ECO:0000256" key="14">
    <source>
        <dbReference type="ARBA" id="ARBA00023203"/>
    </source>
</evidence>
<dbReference type="InterPro" id="IPR050540">
    <property type="entry name" value="F-actin_Monoox_Mical"/>
</dbReference>
<dbReference type="SMART" id="SM00132">
    <property type="entry name" value="LIM"/>
    <property type="match status" value="1"/>
</dbReference>
<feature type="compositionally biased region" description="Basic and acidic residues" evidence="18">
    <location>
        <begin position="1724"/>
        <end position="1751"/>
    </location>
</feature>
<sequence>MDYRHGEVGEVSVDVLFDDFIKAGTCKHILSTFQQLCEELDIKHTTHRHFYRRLRNRITSWKAQTVWAKLDKRAGLKEYRKGEACSDTRVLVIGGGPCGLRMAIECALLGARVVLVEKRDSFSRNNVLHLWPYLITDLKNLGAKKFFGKFCAGAIDHISIRQLQCILMKAALILGVEIHCNVGFEGILEPPEDQSTHKVGWRCKVDPPDHPVSEYEFDVLIGADGKRNTLQGFKRKEFRGKLAIAITANFINRNTTEEASVEEISGVAFIFNQKFFKDLTEQTGIDLENIVYYKDDTHYFVMTAKKTSLLDKGVLIRDYPDTASLLSPNNVNRDSLMDYAREAADFSTNQQLPHLDYAINHYGQPDIAMFDFTSMFAAKNASRVIERNGHNLLTGLVGDSLLEPFWPTGSGCARGFLSCMDAAWMIRRWASGKMTPLQVLAERESIFLRLSQTTPENLHKNHHMYTLDPNTRYPNLNSKALIPEQLRHLYDCGDGTNMDEIIDIPAKRARNDDFVDSYTLLRWCQKLLNTGTFRTVHIVDLTSSWRNGFPLCYLINILKPNLLDMNTLNSKEATKNCQLAFDIAQKEFGIAPVMTGEEMTQCSATDKLAMISYLSQFYQRFRKDRASSFESPREDSHKSHKSPHHRLSILQKLRVSARFARSKKRKEKEGDKHETSFSKRRLKDNEVKETNGDVQLTKYNKLPMDEIANKLTVQTKSENFKQKEESLAAVKVSAMAELLVSKFKGQQEEPVKTSPATKRKQPGVLMAATKASEFCYFCKKRVYLMERMSAEGIFFHRECLKCSYCSAGLRLSNYSHERSHTGEVKFYCFRHQRPESRVQVRSRRKRSWLKDDSLKENIPKITIDTSDSPTPQRKKTDGSPKKVPSPLSPPLMPDSDYIKAKKTPERIEFENSIDGLQEEESEEELTEHNLRASMSSEAILSDGEEENMSDSDLESSDDDELTEVMEETFGLKKDLTLEEALEVVETLKRKSHENLIDAVNNEGKVKYMDSDEDDDTEVEGDSDFETDQDDEDTEMEDDVWEEAEEEQAPAVTPNNKLSLNIPPPDPSNVECKARRANFFTTPPEVVRLDPWKMFGMGETNEDINKIPKSEDSEEVITTQPHAAADMIGSDTEATDRQIKTEILDEDENKERQEEVMARADEDDQRTDEECDEVFDSEEDGEDVDDKDALKYEMEKLLVDIDHKSSASGESVPDILKTDEEEVHSSSAEEDGEVAGVEVGMLEDTEQAVLRSVQQMSENGSSSSGRTTLQDVLNSVEGMNAEDERINLQDFTGVDDRFITRTRGGRKGVVKKKKRPTYRDSVGSDSSFTISTPSHSGRSSVSSLSSELDHNQPYGGEDENEEKPDEDLLRDYQLTLSQALGEDYSDSTTPRDNGNQDNLDETLQAEQEELDSSIVDKEKSFYATPNASASDKSANISDKYSSANENFSEMSPDAVFNDDLTKTNSNGSAWRPLPPPPPVDNNDNVKSSTKSLTKRQNSTESGGDSGKEGRTSTGRQLPDISNLTSKVSEQGFQSKFMKKKIGSPTSTMTSGDSTTSGKESSSSPEMKFKHRSVSTDSSRNNYTSSSSTSGDKDRVPKSKEKKMRVSVDHTKLRALSSYEDSSSQNEEAGDRKKKIGIDSRLKSKMKEEIYKPRVSVGEHMVDDIPFADDSEEDPHYDNFYTPATSVKSRPAPAMKRPSPQRDIRKRILPTPPNQGESTPAVPTIDHIRQLKRTDMDKAREKAREKARLKSDEELGLANMGYTPVAGHKGHRYRRGNSSTPSTSDQVLSDSDDNHIKLKVLHSTPNGEVVLPPKFTKDKKTKQFDNSTNGKSTDKSDTETKSTNKKRKSLLQMLRPGKEKNKDFKDKRSSSNDTLDEKSEKKVKKTPKSDKKKKKTHKSEGDALDKGLSEGMQDLKIVGSMFGQKDTPTGRRPGHAVRRTVAPRADLEEFSDSDESHVSVDTTLSRRSRDRRTMSEDEVNVKIARRVQSAAKKQQKQREQKRLRMAQEIQRQLEEVDVKQRELEERGVSIEKALRGEGPDAEREEKELMQEWFNLVYEKNALVRYESELMVNAQYMELEDRHGRLEQKLRERMAMDNIVKTQEQAAEEKRILDELLQVVEERNNLVAMLEEDRLREREEDSELKSMMQNKGFNLSPLDSTRKLRDSQGFPLSC</sequence>
<keyword evidence="10" id="KW-0521">NADP</keyword>
<dbReference type="PROSITE" id="PS50021">
    <property type="entry name" value="CH"/>
    <property type="match status" value="1"/>
</dbReference>
<dbReference type="Pfam" id="PF12130">
    <property type="entry name" value="bMERB_dom"/>
    <property type="match status" value="1"/>
</dbReference>
<dbReference type="Pfam" id="PF25413">
    <property type="entry name" value="Rossman_Mical"/>
    <property type="match status" value="1"/>
</dbReference>
<dbReference type="GO" id="GO:0005737">
    <property type="term" value="C:cytoplasm"/>
    <property type="evidence" value="ECO:0007669"/>
    <property type="project" value="UniProtKB-SubCell"/>
</dbReference>
<feature type="region of interest" description="Disordered" evidence="18">
    <location>
        <begin position="1664"/>
        <end position="1975"/>
    </location>
</feature>
<dbReference type="PANTHER" id="PTHR23167">
    <property type="entry name" value="CALPONIN HOMOLOGY DOMAIN-CONTAINING PROTEIN DDB_G0272472-RELATED"/>
    <property type="match status" value="1"/>
</dbReference>
<feature type="compositionally biased region" description="Polar residues" evidence="18">
    <location>
        <begin position="1774"/>
        <end position="1787"/>
    </location>
</feature>
<evidence type="ECO:0000256" key="8">
    <source>
        <dbReference type="ARBA" id="ARBA00022827"/>
    </source>
</evidence>
<feature type="region of interest" description="Disordered" evidence="18">
    <location>
        <begin position="2134"/>
        <end position="2171"/>
    </location>
</feature>
<feature type="region of interest" description="Disordered" evidence="18">
    <location>
        <begin position="911"/>
        <end position="961"/>
    </location>
</feature>
<feature type="domain" description="BMERB" evidence="21">
    <location>
        <begin position="1994"/>
        <end position="2143"/>
    </location>
</feature>
<comment type="cofactor">
    <cofactor evidence="1">
        <name>FAD</name>
        <dbReference type="ChEBI" id="CHEBI:57692"/>
    </cofactor>
</comment>
<evidence type="ECO:0000313" key="22">
    <source>
        <dbReference type="EMBL" id="OWF44716.1"/>
    </source>
</evidence>
<dbReference type="Gene3D" id="1.10.418.10">
    <property type="entry name" value="Calponin-like domain"/>
    <property type="match status" value="1"/>
</dbReference>
<dbReference type="STRING" id="6573.A0A210Q7K0"/>
<proteinExistence type="inferred from homology"/>
<dbReference type="Proteomes" id="UP000242188">
    <property type="component" value="Unassembled WGS sequence"/>
</dbReference>
<comment type="subcellular location">
    <subcellularLocation>
        <location evidence="2">Cytoplasm</location>
    </subcellularLocation>
</comment>
<organism evidence="22 23">
    <name type="scientific">Mizuhopecten yessoensis</name>
    <name type="common">Japanese scallop</name>
    <name type="synonym">Patinopecten yessoensis</name>
    <dbReference type="NCBI Taxonomy" id="6573"/>
    <lineage>
        <taxon>Eukaryota</taxon>
        <taxon>Metazoa</taxon>
        <taxon>Spiralia</taxon>
        <taxon>Lophotrochozoa</taxon>
        <taxon>Mollusca</taxon>
        <taxon>Bivalvia</taxon>
        <taxon>Autobranchia</taxon>
        <taxon>Pteriomorphia</taxon>
        <taxon>Pectinida</taxon>
        <taxon>Pectinoidea</taxon>
        <taxon>Pectinidae</taxon>
        <taxon>Mizuhopecten</taxon>
    </lineage>
</organism>
<evidence type="ECO:0000313" key="23">
    <source>
        <dbReference type="Proteomes" id="UP000242188"/>
    </source>
</evidence>
<feature type="compositionally biased region" description="Basic residues" evidence="18">
    <location>
        <begin position="1302"/>
        <end position="1315"/>
    </location>
</feature>
<name>A0A210Q7K0_MIZYE</name>
<dbReference type="InterPro" id="IPR057494">
    <property type="entry name" value="Rossman_Mical"/>
</dbReference>
<feature type="region of interest" description="Disordered" evidence="18">
    <location>
        <begin position="859"/>
        <end position="897"/>
    </location>
</feature>
<dbReference type="Pfam" id="PF01494">
    <property type="entry name" value="FAD_binding_3"/>
    <property type="match status" value="1"/>
</dbReference>
<dbReference type="Gene3D" id="3.50.50.60">
    <property type="entry name" value="FAD/NAD(P)-binding domain"/>
    <property type="match status" value="1"/>
</dbReference>
<feature type="region of interest" description="Disordered" evidence="18">
    <location>
        <begin position="660"/>
        <end position="689"/>
    </location>
</feature>
<evidence type="ECO:0000256" key="5">
    <source>
        <dbReference type="ARBA" id="ARBA00022490"/>
    </source>
</evidence>
<feature type="region of interest" description="Disordered" evidence="18">
    <location>
        <begin position="628"/>
        <end position="647"/>
    </location>
</feature>
<feature type="compositionally biased region" description="Polar residues" evidence="18">
    <location>
        <begin position="1252"/>
        <end position="1272"/>
    </location>
</feature>
<dbReference type="GO" id="GO:0003779">
    <property type="term" value="F:actin binding"/>
    <property type="evidence" value="ECO:0007669"/>
    <property type="project" value="UniProtKB-KW"/>
</dbReference>
<dbReference type="SUPFAM" id="SSF47576">
    <property type="entry name" value="Calponin-homology domain, CH-domain"/>
    <property type="match status" value="1"/>
</dbReference>
<dbReference type="GO" id="GO:0120501">
    <property type="term" value="F:F-actin monooxygenase activity"/>
    <property type="evidence" value="ECO:0007669"/>
    <property type="project" value="UniProtKB-EC"/>
</dbReference>
<dbReference type="SUPFAM" id="SSF51905">
    <property type="entry name" value="FAD/NAD(P)-binding domain"/>
    <property type="match status" value="1"/>
</dbReference>
<keyword evidence="13 16" id="KW-0440">LIM domain</keyword>
<feature type="compositionally biased region" description="Polar residues" evidence="18">
    <location>
        <begin position="1422"/>
        <end position="1448"/>
    </location>
</feature>
<keyword evidence="5" id="KW-0963">Cytoplasm</keyword>
<evidence type="ECO:0000256" key="6">
    <source>
        <dbReference type="ARBA" id="ARBA00022630"/>
    </source>
</evidence>
<dbReference type="InterPro" id="IPR036872">
    <property type="entry name" value="CH_dom_sf"/>
</dbReference>
<evidence type="ECO:0000256" key="3">
    <source>
        <dbReference type="ARBA" id="ARBA00008223"/>
    </source>
</evidence>
<comment type="caution">
    <text evidence="22">The sequence shown here is derived from an EMBL/GenBank/DDBJ whole genome shotgun (WGS) entry which is preliminary data.</text>
</comment>
<evidence type="ECO:0000256" key="2">
    <source>
        <dbReference type="ARBA" id="ARBA00004496"/>
    </source>
</evidence>
<dbReference type="GO" id="GO:0046872">
    <property type="term" value="F:metal ion binding"/>
    <property type="evidence" value="ECO:0007669"/>
    <property type="project" value="UniProtKB-KW"/>
</dbReference>
<comment type="similarity">
    <text evidence="3">Belongs to the Mical family.</text>
</comment>
<feature type="domain" description="Calponin-homology (CH)" evidence="19">
    <location>
        <begin position="514"/>
        <end position="622"/>
    </location>
</feature>
<feature type="compositionally biased region" description="Low complexity" evidence="18">
    <location>
        <begin position="1330"/>
        <end position="1345"/>
    </location>
</feature>
<dbReference type="PROSITE" id="PS00478">
    <property type="entry name" value="LIM_DOMAIN_1"/>
    <property type="match status" value="1"/>
</dbReference>
<feature type="compositionally biased region" description="Acidic residues" evidence="18">
    <location>
        <begin position="942"/>
        <end position="961"/>
    </location>
</feature>
<feature type="compositionally biased region" description="Basic and acidic residues" evidence="18">
    <location>
        <begin position="667"/>
        <end position="689"/>
    </location>
</feature>
<feature type="region of interest" description="Disordered" evidence="18">
    <location>
        <begin position="1102"/>
        <end position="1186"/>
    </location>
</feature>
<keyword evidence="7 16" id="KW-0479">Metal-binding</keyword>
<dbReference type="PROSITE" id="PS50023">
    <property type="entry name" value="LIM_DOMAIN_2"/>
    <property type="match status" value="1"/>
</dbReference>
<feature type="compositionally biased region" description="Basic and acidic residues" evidence="18">
    <location>
        <begin position="1854"/>
        <end position="1878"/>
    </location>
</feature>